<proteinExistence type="predicted"/>
<reference evidence="1 2" key="1">
    <citation type="journal article" date="2018" name="Sci. Rep.">
        <title>Genomic signatures of local adaptation to the degree of environmental predictability in rotifers.</title>
        <authorList>
            <person name="Franch-Gras L."/>
            <person name="Hahn C."/>
            <person name="Garcia-Roger E.M."/>
            <person name="Carmona M.J."/>
            <person name="Serra M."/>
            <person name="Gomez A."/>
        </authorList>
    </citation>
    <scope>NUCLEOTIDE SEQUENCE [LARGE SCALE GENOMIC DNA]</scope>
    <source>
        <strain evidence="1">HYR1</strain>
    </source>
</reference>
<dbReference type="AlphaFoldDB" id="A0A3M7PWK1"/>
<dbReference type="Proteomes" id="UP000276133">
    <property type="component" value="Unassembled WGS sequence"/>
</dbReference>
<evidence type="ECO:0000313" key="2">
    <source>
        <dbReference type="Proteomes" id="UP000276133"/>
    </source>
</evidence>
<keyword evidence="2" id="KW-1185">Reference proteome</keyword>
<organism evidence="1 2">
    <name type="scientific">Brachionus plicatilis</name>
    <name type="common">Marine rotifer</name>
    <name type="synonym">Brachionus muelleri</name>
    <dbReference type="NCBI Taxonomy" id="10195"/>
    <lineage>
        <taxon>Eukaryota</taxon>
        <taxon>Metazoa</taxon>
        <taxon>Spiralia</taxon>
        <taxon>Gnathifera</taxon>
        <taxon>Rotifera</taxon>
        <taxon>Eurotatoria</taxon>
        <taxon>Monogononta</taxon>
        <taxon>Pseudotrocha</taxon>
        <taxon>Ploima</taxon>
        <taxon>Brachionidae</taxon>
        <taxon>Brachionus</taxon>
    </lineage>
</organism>
<evidence type="ECO:0000313" key="1">
    <source>
        <dbReference type="EMBL" id="RNA03440.1"/>
    </source>
</evidence>
<accession>A0A3M7PWK1</accession>
<comment type="caution">
    <text evidence="1">The sequence shown here is derived from an EMBL/GenBank/DDBJ whole genome shotgun (WGS) entry which is preliminary data.</text>
</comment>
<gene>
    <name evidence="1" type="ORF">BpHYR1_012002</name>
</gene>
<sequence length="64" mass="7609">MYLCNKVNFNVYRLYDQITQFTIIGDLLVDRIRKLACLIIEPNCSALKKWLSNSLFLELRFIHS</sequence>
<dbReference type="EMBL" id="REGN01008505">
    <property type="protein sequence ID" value="RNA03440.1"/>
    <property type="molecule type" value="Genomic_DNA"/>
</dbReference>
<protein>
    <submittedName>
        <fullName evidence="1">Uncharacterized protein</fullName>
    </submittedName>
</protein>
<name>A0A3M7PWK1_BRAPC</name>